<dbReference type="RefSeq" id="WP_330131619.1">
    <property type="nucleotide sequence ID" value="NZ_JAUTXY010000001.1"/>
</dbReference>
<dbReference type="Proteomes" id="UP001336020">
    <property type="component" value="Unassembled WGS sequence"/>
</dbReference>
<name>A0ABU7L463_9NOCA</name>
<evidence type="ECO:0000313" key="2">
    <source>
        <dbReference type="EMBL" id="MEE2056335.1"/>
    </source>
</evidence>
<dbReference type="GO" id="GO:0004386">
    <property type="term" value="F:helicase activity"/>
    <property type="evidence" value="ECO:0007669"/>
    <property type="project" value="UniProtKB-KW"/>
</dbReference>
<keyword evidence="3" id="KW-1185">Reference proteome</keyword>
<organism evidence="2 3">
    <name type="scientific">Rhodococcus artemisiae</name>
    <dbReference type="NCBI Taxonomy" id="714159"/>
    <lineage>
        <taxon>Bacteria</taxon>
        <taxon>Bacillati</taxon>
        <taxon>Actinomycetota</taxon>
        <taxon>Actinomycetes</taxon>
        <taxon>Mycobacteriales</taxon>
        <taxon>Nocardiaceae</taxon>
        <taxon>Rhodococcus</taxon>
    </lineage>
</organism>
<dbReference type="InterPro" id="IPR050742">
    <property type="entry name" value="Helicase_Restrict-Modif_Enz"/>
</dbReference>
<dbReference type="PANTHER" id="PTHR47396:SF2">
    <property type="entry name" value="HELICASE ATP-BINDING DOMAIN-CONTAINING PROTEIN"/>
    <property type="match status" value="1"/>
</dbReference>
<dbReference type="PANTHER" id="PTHR47396">
    <property type="entry name" value="TYPE I RESTRICTION ENZYME ECOKI R PROTEIN"/>
    <property type="match status" value="1"/>
</dbReference>
<dbReference type="InterPro" id="IPR027417">
    <property type="entry name" value="P-loop_NTPase"/>
</dbReference>
<dbReference type="SUPFAM" id="SSF52540">
    <property type="entry name" value="P-loop containing nucleoside triphosphate hydrolases"/>
    <property type="match status" value="2"/>
</dbReference>
<dbReference type="EMBL" id="JAUTXY010000001">
    <property type="protein sequence ID" value="MEE2056335.1"/>
    <property type="molecule type" value="Genomic_DNA"/>
</dbReference>
<evidence type="ECO:0000313" key="3">
    <source>
        <dbReference type="Proteomes" id="UP001336020"/>
    </source>
</evidence>
<gene>
    <name evidence="2" type="ORF">Q7514_02195</name>
</gene>
<sequence length="576" mass="62435">MSIETVGQATTSASGGQLRAWQRRALTKYLATKPRDFLAVATPGAGKTTFALRVASELLKDRTVDQVTVVAPTEHLKHQWSSAAARVGIALDSNFTNSTGQTSSDYQGVVVTYAQVASHPFKHRVRTEARRTLVILDEIHHGGDAKSWGEGILEAFGDATRRLALTGTPFRSDDSAIPFVTYEPNEEGLMQSKADHAYGYSDALADGVVRPVVFLAYSGEARWRTSAGDEYTARLGEPLSAEHTARAWRTALDPEGDWVPAVLGAANTRLEQLRAGGMPDAGGLVIATDQTVARAYAKTLERLTGESPAVVLSDDPTASSRISEFSAGTQRWMVAVRMVSEGVDVPRLAVGVYATSASTPLFFAQAIGRFVRARQKGETASVFLPSVPVLLELASQLEAQRDHILGKPHRVKEGFDDELLADANRRKDEPGEDEKAYTSIGAEAELDQVIYDGSSFGTATFSGSDEEADYLGLPGLLDADQMRALLRQRQEKQLDKPAVQQAPTAPPQQVAERVAAADELPQLRRELNSLVAVVHHRTRKPHGVIHGELRRQCGGPPTAMASAEQLRDRIAILRSW</sequence>
<feature type="domain" description="Helicase ATP-binding" evidence="1">
    <location>
        <begin position="28"/>
        <end position="187"/>
    </location>
</feature>
<dbReference type="EC" id="3.6.4.-" evidence="2"/>
<accession>A0ABU7L463</accession>
<comment type="caution">
    <text evidence="2">The sequence shown here is derived from an EMBL/GenBank/DDBJ whole genome shotgun (WGS) entry which is preliminary data.</text>
</comment>
<dbReference type="GO" id="GO:0016787">
    <property type="term" value="F:hydrolase activity"/>
    <property type="evidence" value="ECO:0007669"/>
    <property type="project" value="UniProtKB-KW"/>
</dbReference>
<dbReference type="Pfam" id="PF04851">
    <property type="entry name" value="ResIII"/>
    <property type="match status" value="1"/>
</dbReference>
<evidence type="ECO:0000259" key="1">
    <source>
        <dbReference type="PROSITE" id="PS51192"/>
    </source>
</evidence>
<reference evidence="2 3" key="1">
    <citation type="submission" date="2023-07" db="EMBL/GenBank/DDBJ databases">
        <authorList>
            <person name="Girao M."/>
            <person name="Carvalho M.F."/>
        </authorList>
    </citation>
    <scope>NUCLEOTIDE SEQUENCE [LARGE SCALE GENOMIC DNA]</scope>
    <source>
        <strain evidence="2 3">YIM65754</strain>
    </source>
</reference>
<dbReference type="InterPro" id="IPR014001">
    <property type="entry name" value="Helicase_ATP-bd"/>
</dbReference>
<keyword evidence="2" id="KW-0067">ATP-binding</keyword>
<dbReference type="Gene3D" id="3.40.50.300">
    <property type="entry name" value="P-loop containing nucleotide triphosphate hydrolases"/>
    <property type="match status" value="2"/>
</dbReference>
<proteinExistence type="predicted"/>
<dbReference type="InterPro" id="IPR006935">
    <property type="entry name" value="Helicase/UvrB_N"/>
</dbReference>
<dbReference type="PROSITE" id="PS51192">
    <property type="entry name" value="HELICASE_ATP_BIND_1"/>
    <property type="match status" value="1"/>
</dbReference>
<dbReference type="SMART" id="SM00487">
    <property type="entry name" value="DEXDc"/>
    <property type="match status" value="1"/>
</dbReference>
<keyword evidence="2" id="KW-0378">Hydrolase</keyword>
<protein>
    <submittedName>
        <fullName evidence="2">DEAD/DEAH box helicase</fullName>
        <ecNumber evidence="2">3.6.4.-</ecNumber>
    </submittedName>
</protein>
<keyword evidence="2" id="KW-0347">Helicase</keyword>
<keyword evidence="2" id="KW-0547">Nucleotide-binding</keyword>